<dbReference type="Proteomes" id="UP001231362">
    <property type="component" value="Unassembled WGS sequence"/>
</dbReference>
<dbReference type="GO" id="GO:0000502">
    <property type="term" value="C:proteasome complex"/>
    <property type="evidence" value="ECO:0007669"/>
    <property type="project" value="UniProtKB-KW"/>
</dbReference>
<protein>
    <submittedName>
        <fullName evidence="1">Proteasome lid subunit RPN8/RPN11</fullName>
    </submittedName>
</protein>
<evidence type="ECO:0000313" key="1">
    <source>
        <dbReference type="EMBL" id="MDQ0156527.1"/>
    </source>
</evidence>
<accession>A0ABT9V6I3</accession>
<keyword evidence="1" id="KW-0647">Proteasome</keyword>
<proteinExistence type="predicted"/>
<comment type="caution">
    <text evidence="1">The sequence shown here is derived from an EMBL/GenBank/DDBJ whole genome shotgun (WGS) entry which is preliminary data.</text>
</comment>
<sequence length="258" mass="29698">MINEKPVEFIQHVLSTIILDAVQFFPQNKKKVHSEAHGLIFGIDKENSVECDYAFPVGSVMERSDVSVMPDSKVDQAVKSAKELFSTSNCIATYHSHPYDEPFEGWANPSNGDCAAADYLDLPYFLIIAIARNGKKDKPLLLQYGECDAYEFSYDQNGDGHDFPKIQTANHRVSFINGEFQKYTFTIRAYKNTGHSLIDVDLISSEAELMMILNEEDIKIENISEQDTYRLRKMEYNLREENKNRSIRNFEYHLEKIK</sequence>
<organism evidence="1 2">
    <name type="scientific">Anoxybacillus andreesenii</name>
    <dbReference type="NCBI Taxonomy" id="1325932"/>
    <lineage>
        <taxon>Bacteria</taxon>
        <taxon>Bacillati</taxon>
        <taxon>Bacillota</taxon>
        <taxon>Bacilli</taxon>
        <taxon>Bacillales</taxon>
        <taxon>Anoxybacillaceae</taxon>
        <taxon>Anoxybacillus</taxon>
    </lineage>
</organism>
<gene>
    <name evidence="1" type="ORF">J2S07_002848</name>
</gene>
<dbReference type="RefSeq" id="WP_307151035.1">
    <property type="nucleotide sequence ID" value="NZ_JAUSTU010000013.1"/>
</dbReference>
<dbReference type="Gene3D" id="3.40.140.10">
    <property type="entry name" value="Cytidine Deaminase, domain 2"/>
    <property type="match status" value="1"/>
</dbReference>
<name>A0ABT9V6I3_9BACL</name>
<dbReference type="EMBL" id="JAUSTU010000013">
    <property type="protein sequence ID" value="MDQ0156527.1"/>
    <property type="molecule type" value="Genomic_DNA"/>
</dbReference>
<keyword evidence="2" id="KW-1185">Reference proteome</keyword>
<reference evidence="1 2" key="1">
    <citation type="submission" date="2023-07" db="EMBL/GenBank/DDBJ databases">
        <title>Genomic Encyclopedia of Type Strains, Phase IV (KMG-IV): sequencing the most valuable type-strain genomes for metagenomic binning, comparative biology and taxonomic classification.</title>
        <authorList>
            <person name="Goeker M."/>
        </authorList>
    </citation>
    <scope>NUCLEOTIDE SEQUENCE [LARGE SCALE GENOMIC DNA]</scope>
    <source>
        <strain evidence="1 2">DSM 23948</strain>
    </source>
</reference>
<evidence type="ECO:0000313" key="2">
    <source>
        <dbReference type="Proteomes" id="UP001231362"/>
    </source>
</evidence>